<keyword evidence="3" id="KW-1185">Reference proteome</keyword>
<evidence type="ECO:0000313" key="2">
    <source>
        <dbReference type="EMBL" id="KAG7284192.1"/>
    </source>
</evidence>
<organism evidence="2 3">
    <name type="scientific">Staphylotrichum longicolle</name>
    <dbReference type="NCBI Taxonomy" id="669026"/>
    <lineage>
        <taxon>Eukaryota</taxon>
        <taxon>Fungi</taxon>
        <taxon>Dikarya</taxon>
        <taxon>Ascomycota</taxon>
        <taxon>Pezizomycotina</taxon>
        <taxon>Sordariomycetes</taxon>
        <taxon>Sordariomycetidae</taxon>
        <taxon>Sordariales</taxon>
        <taxon>Chaetomiaceae</taxon>
        <taxon>Staphylotrichum</taxon>
    </lineage>
</organism>
<proteinExistence type="predicted"/>
<name>A0AAD4HUD8_9PEZI</name>
<feature type="chain" id="PRO_5042052345" evidence="1">
    <location>
        <begin position="21"/>
        <end position="99"/>
    </location>
</feature>
<gene>
    <name evidence="2" type="ORF">NEMBOFW57_010555</name>
</gene>
<comment type="caution">
    <text evidence="2">The sequence shown here is derived from an EMBL/GenBank/DDBJ whole genome shotgun (WGS) entry which is preliminary data.</text>
</comment>
<reference evidence="2" key="1">
    <citation type="submission" date="2023-02" db="EMBL/GenBank/DDBJ databases">
        <authorList>
            <person name="Palmer J.M."/>
        </authorList>
    </citation>
    <scope>NUCLEOTIDE SEQUENCE</scope>
    <source>
        <strain evidence="2">FW57</strain>
    </source>
</reference>
<feature type="signal peptide" evidence="1">
    <location>
        <begin position="1"/>
        <end position="20"/>
    </location>
</feature>
<sequence>MARFLTSFLLTLTSLETVKAAPKAYPEVIPGPGLASLKELNLTSTQLYEMGPPDAGTSDLLLVASISPPYVPKCGPADAAYANVNDIIAAFNLGWFTSP</sequence>
<evidence type="ECO:0000256" key="1">
    <source>
        <dbReference type="SAM" id="SignalP"/>
    </source>
</evidence>
<accession>A0AAD4HUD8</accession>
<protein>
    <submittedName>
        <fullName evidence="2">Uncharacterized protein</fullName>
    </submittedName>
</protein>
<dbReference type="AlphaFoldDB" id="A0AAD4HUD8"/>
<evidence type="ECO:0000313" key="3">
    <source>
        <dbReference type="Proteomes" id="UP001197093"/>
    </source>
</evidence>
<dbReference type="Proteomes" id="UP001197093">
    <property type="component" value="Unassembled WGS sequence"/>
</dbReference>
<dbReference type="EMBL" id="JAHCVI010000006">
    <property type="protein sequence ID" value="KAG7284192.1"/>
    <property type="molecule type" value="Genomic_DNA"/>
</dbReference>
<keyword evidence="1" id="KW-0732">Signal</keyword>